<reference evidence="1 2" key="1">
    <citation type="submission" date="2019-02" db="EMBL/GenBank/DDBJ databases">
        <title>Genomic Encyclopedia of Type Strains, Phase IV (KMG-IV): sequencing the most valuable type-strain genomes for metagenomic binning, comparative biology and taxonomic classification.</title>
        <authorList>
            <person name="Goeker M."/>
        </authorList>
    </citation>
    <scope>NUCLEOTIDE SEQUENCE [LARGE SCALE GENOMIC DNA]</scope>
    <source>
        <strain evidence="1 2">DSM 23814</strain>
    </source>
</reference>
<dbReference type="EMBL" id="SHKO01000004">
    <property type="protein sequence ID" value="RZT92105.1"/>
    <property type="molecule type" value="Genomic_DNA"/>
</dbReference>
<proteinExistence type="predicted"/>
<dbReference type="Proteomes" id="UP000293398">
    <property type="component" value="Unassembled WGS sequence"/>
</dbReference>
<evidence type="ECO:0000313" key="1">
    <source>
        <dbReference type="EMBL" id="RZT92105.1"/>
    </source>
</evidence>
<organism evidence="1 2">
    <name type="scientific">Advenella incenata</name>
    <dbReference type="NCBI Taxonomy" id="267800"/>
    <lineage>
        <taxon>Bacteria</taxon>
        <taxon>Pseudomonadati</taxon>
        <taxon>Pseudomonadota</taxon>
        <taxon>Betaproteobacteria</taxon>
        <taxon>Burkholderiales</taxon>
        <taxon>Alcaligenaceae</taxon>
    </lineage>
</organism>
<accession>A0A4Q7V6Y1</accession>
<name>A0A4Q7V6Y1_9BURK</name>
<sequence length="115" mass="12934">MRRSRPNVNAMPCSRFPDHAPMRSFPGAPVGKLWILSRAHIRVRMRTYLLGTSHMLAVNSQDKISGRHHIKVSKFSDAAGVVAPGQQGADRFYGKSIRRCEPVHELRVIAIDFTL</sequence>
<keyword evidence="2" id="KW-1185">Reference proteome</keyword>
<protein>
    <submittedName>
        <fullName evidence="1">Uncharacterized protein</fullName>
    </submittedName>
</protein>
<dbReference type="AlphaFoldDB" id="A0A4Q7V6Y1"/>
<evidence type="ECO:0000313" key="2">
    <source>
        <dbReference type="Proteomes" id="UP000293398"/>
    </source>
</evidence>
<comment type="caution">
    <text evidence="1">The sequence shown here is derived from an EMBL/GenBank/DDBJ whole genome shotgun (WGS) entry which is preliminary data.</text>
</comment>
<gene>
    <name evidence="1" type="ORF">EV681_4013</name>
</gene>